<dbReference type="Pfam" id="PF09851">
    <property type="entry name" value="SHOCT"/>
    <property type="match status" value="1"/>
</dbReference>
<dbReference type="Proteomes" id="UP000243528">
    <property type="component" value="Unassembled WGS sequence"/>
</dbReference>
<name>A0A2P8E091_9ACTN</name>
<evidence type="ECO:0000256" key="1">
    <source>
        <dbReference type="SAM" id="MobiDB-lite"/>
    </source>
</evidence>
<feature type="domain" description="DUF4429" evidence="3">
    <location>
        <begin position="6"/>
        <end position="100"/>
    </location>
</feature>
<keyword evidence="5" id="KW-1185">Reference proteome</keyword>
<feature type="compositionally biased region" description="Low complexity" evidence="1">
    <location>
        <begin position="236"/>
        <end position="250"/>
    </location>
</feature>
<feature type="region of interest" description="Disordered" evidence="1">
    <location>
        <begin position="230"/>
        <end position="254"/>
    </location>
</feature>
<feature type="domain" description="DUF4429" evidence="3">
    <location>
        <begin position="134"/>
        <end position="219"/>
    </location>
</feature>
<proteinExistence type="predicted"/>
<evidence type="ECO:0000259" key="3">
    <source>
        <dbReference type="Pfam" id="PF14472"/>
    </source>
</evidence>
<dbReference type="InterPro" id="IPR018649">
    <property type="entry name" value="SHOCT"/>
</dbReference>
<evidence type="ECO:0000313" key="5">
    <source>
        <dbReference type="Proteomes" id="UP000243528"/>
    </source>
</evidence>
<evidence type="ECO:0000259" key="2">
    <source>
        <dbReference type="Pfam" id="PF09851"/>
    </source>
</evidence>
<sequence>MQDGTWTFDGDTLRVVPSGDRRVHALRQALGERVIPLAAISGIAYEPRRKGGQLRLRLRERADPFLQVTSGKLADDADPYRLRVDKDSTGVAEYLVDEVRNALTIEQIPPGAADGYLLGSPAVPITASAGDGTVSFDGSRIRIEWTDWAEQVKKASGAREFTLDDVHGVEWTPIIGFTNGFLRFRVSGASALLPKHDPNCVTWGMRREGGTISLLAAAVVARLPHPAAVTDTAVSPGTTGTEHPGTTDTPPDQETVLRRLRELGELHRDGILTDSEFAEAKQALLRHL</sequence>
<comment type="caution">
    <text evidence="4">The sequence shown here is derived from an EMBL/GenBank/DDBJ whole genome shotgun (WGS) entry which is preliminary data.</text>
</comment>
<reference evidence="4 5" key="1">
    <citation type="submission" date="2018-03" db="EMBL/GenBank/DDBJ databases">
        <title>Genomic Encyclopedia of Archaeal and Bacterial Type Strains, Phase II (KMG-II): from individual species to whole genera.</title>
        <authorList>
            <person name="Goeker M."/>
        </authorList>
    </citation>
    <scope>NUCLEOTIDE SEQUENCE [LARGE SCALE GENOMIC DNA]</scope>
    <source>
        <strain evidence="4 5">DSM 45211</strain>
    </source>
</reference>
<gene>
    <name evidence="4" type="ORF">CLV30_109135</name>
</gene>
<feature type="domain" description="SHOCT" evidence="2">
    <location>
        <begin position="259"/>
        <end position="285"/>
    </location>
</feature>
<dbReference type="InterPro" id="IPR027860">
    <property type="entry name" value="DUF4429"/>
</dbReference>
<dbReference type="EMBL" id="PYGE01000009">
    <property type="protein sequence ID" value="PSL02827.1"/>
    <property type="molecule type" value="Genomic_DNA"/>
</dbReference>
<accession>A0A2P8E091</accession>
<organism evidence="4 5">
    <name type="scientific">Haloactinopolyspora alba</name>
    <dbReference type="NCBI Taxonomy" id="648780"/>
    <lineage>
        <taxon>Bacteria</taxon>
        <taxon>Bacillati</taxon>
        <taxon>Actinomycetota</taxon>
        <taxon>Actinomycetes</taxon>
        <taxon>Jiangellales</taxon>
        <taxon>Jiangellaceae</taxon>
        <taxon>Haloactinopolyspora</taxon>
    </lineage>
</organism>
<dbReference type="Pfam" id="PF14472">
    <property type="entry name" value="DUF4429"/>
    <property type="match status" value="2"/>
</dbReference>
<evidence type="ECO:0000313" key="4">
    <source>
        <dbReference type="EMBL" id="PSL02827.1"/>
    </source>
</evidence>
<protein>
    <submittedName>
        <fullName evidence="4">Putative oligomerization/nucleic acid binding protein</fullName>
    </submittedName>
</protein>
<dbReference type="AlphaFoldDB" id="A0A2P8E091"/>